<dbReference type="EMBL" id="LK996017">
    <property type="protein sequence ID" value="CDX01559.1"/>
    <property type="molecule type" value="Genomic_DNA"/>
</dbReference>
<name>A0A098AY65_DESHA</name>
<dbReference type="Gene3D" id="3.90.230.10">
    <property type="entry name" value="Creatinase/methionine aminopeptidase superfamily"/>
    <property type="match status" value="1"/>
</dbReference>
<evidence type="ECO:0000313" key="2">
    <source>
        <dbReference type="EMBL" id="CDX01559.1"/>
    </source>
</evidence>
<dbReference type="RefSeq" id="WP_208925556.1">
    <property type="nucleotide sequence ID" value="NZ_LK996017.1"/>
</dbReference>
<organism evidence="2">
    <name type="scientific">Desulfitobacterium hafniense</name>
    <name type="common">Desulfitobacterium frappieri</name>
    <dbReference type="NCBI Taxonomy" id="49338"/>
    <lineage>
        <taxon>Bacteria</taxon>
        <taxon>Bacillati</taxon>
        <taxon>Bacillota</taxon>
        <taxon>Clostridia</taxon>
        <taxon>Eubacteriales</taxon>
        <taxon>Desulfitobacteriaceae</taxon>
        <taxon>Desulfitobacterium</taxon>
    </lineage>
</organism>
<dbReference type="InterPro" id="IPR000994">
    <property type="entry name" value="Pept_M24"/>
</dbReference>
<feature type="domain" description="Peptidase M24" evidence="1">
    <location>
        <begin position="142"/>
        <end position="332"/>
    </location>
</feature>
<accession>A0A098AY65</accession>
<dbReference type="PANTHER" id="PTHR46112">
    <property type="entry name" value="AMINOPEPTIDASE"/>
    <property type="match status" value="1"/>
</dbReference>
<proteinExistence type="predicted"/>
<dbReference type="Pfam" id="PF00557">
    <property type="entry name" value="Peptidase_M24"/>
    <property type="match status" value="1"/>
</dbReference>
<dbReference type="InterPro" id="IPR029149">
    <property type="entry name" value="Creatin/AminoP/Spt16_N"/>
</dbReference>
<evidence type="ECO:0000259" key="1">
    <source>
        <dbReference type="Pfam" id="PF00557"/>
    </source>
</evidence>
<dbReference type="InterPro" id="IPR036005">
    <property type="entry name" value="Creatinase/aminopeptidase-like"/>
</dbReference>
<sequence length="366" mass="41365">MSKKQEEIAVKEQRLLSMMEENELEGICLSRAANFAWLTAGSNNRVVWGQETGAAALLIVEGQKFLVAPQNEIERLMLEQVADLGFEPWTYEWYEDRQQAIARLVGNKKIGSDIPLGNWPVIEAELKRLRFSLTDHEVERAEKLAAICSDELAAVCQAIVPGWSEWNIQVELSNRLLKQGVRASVLLVGADDRTRFKHPLPTLNPVCNYVIIGLVGEQCGLHMALTRSIYFGRVPEALRQNYNCCLAVERTYWENSVVDADSQKVFQQGINAYADLGHPEEWKRHHQGGAIGYAPREFRAGEGRREVMQDRQMLAWNPTVENTKCEDTCLVTPTGLKSMTTVPSWWPTTTVKAGNINFLRPLILEK</sequence>
<dbReference type="SUPFAM" id="SSF55920">
    <property type="entry name" value="Creatinase/aminopeptidase"/>
    <property type="match status" value="1"/>
</dbReference>
<dbReference type="InterPro" id="IPR050659">
    <property type="entry name" value="Peptidase_M24B"/>
</dbReference>
<gene>
    <name evidence="2" type="ORF">DPCES_1672</name>
</gene>
<dbReference type="SUPFAM" id="SSF53092">
    <property type="entry name" value="Creatinase/prolidase N-terminal domain"/>
    <property type="match status" value="1"/>
</dbReference>
<dbReference type="Gene3D" id="3.40.350.10">
    <property type="entry name" value="Creatinase/prolidase N-terminal domain"/>
    <property type="match status" value="1"/>
</dbReference>
<protein>
    <submittedName>
        <fullName evidence="2">Peptidase M24</fullName>
    </submittedName>
</protein>
<dbReference type="PATRIC" id="fig|49338.4.peg.1795"/>
<dbReference type="PANTHER" id="PTHR46112:SF3">
    <property type="entry name" value="AMINOPEPTIDASE YPDF"/>
    <property type="match status" value="1"/>
</dbReference>
<dbReference type="AlphaFoldDB" id="A0A098AY65"/>
<reference evidence="2" key="1">
    <citation type="submission" date="2014-07" db="EMBL/GenBank/DDBJ databases">
        <authorList>
            <person name="Hornung V.Bastian."/>
        </authorList>
    </citation>
    <scope>NUCLEOTIDE SEQUENCE</scope>
    <source>
        <strain evidence="2">PCE-S</strain>
    </source>
</reference>
<dbReference type="CDD" id="cd01066">
    <property type="entry name" value="APP_MetAP"/>
    <property type="match status" value="1"/>
</dbReference>